<dbReference type="EMBL" id="JAUIZM010000001">
    <property type="protein sequence ID" value="KAK1404870.1"/>
    <property type="molecule type" value="Genomic_DNA"/>
</dbReference>
<dbReference type="InterPro" id="IPR001128">
    <property type="entry name" value="Cyt_P450"/>
</dbReference>
<comment type="subcellular location">
    <subcellularLocation>
        <location evidence="1">Membrane</location>
    </subcellularLocation>
</comment>
<evidence type="ECO:0000256" key="2">
    <source>
        <dbReference type="ARBA" id="ARBA00010617"/>
    </source>
</evidence>
<comment type="similarity">
    <text evidence="2 12">Belongs to the cytochrome P450 family.</text>
</comment>
<name>A0AAD8JHZ4_9APIA</name>
<dbReference type="GO" id="GO:0020037">
    <property type="term" value="F:heme binding"/>
    <property type="evidence" value="ECO:0007669"/>
    <property type="project" value="InterPro"/>
</dbReference>
<keyword evidence="15" id="KW-1185">Reference proteome</keyword>
<dbReference type="GO" id="GO:0016020">
    <property type="term" value="C:membrane"/>
    <property type="evidence" value="ECO:0007669"/>
    <property type="project" value="UniProtKB-SubCell"/>
</dbReference>
<evidence type="ECO:0000256" key="13">
    <source>
        <dbReference type="SAM" id="Phobius"/>
    </source>
</evidence>
<dbReference type="PRINTS" id="PR00463">
    <property type="entry name" value="EP450I"/>
</dbReference>
<evidence type="ECO:0000256" key="5">
    <source>
        <dbReference type="ARBA" id="ARBA00022723"/>
    </source>
</evidence>
<organism evidence="14 15">
    <name type="scientific">Heracleum sosnowskyi</name>
    <dbReference type="NCBI Taxonomy" id="360622"/>
    <lineage>
        <taxon>Eukaryota</taxon>
        <taxon>Viridiplantae</taxon>
        <taxon>Streptophyta</taxon>
        <taxon>Embryophyta</taxon>
        <taxon>Tracheophyta</taxon>
        <taxon>Spermatophyta</taxon>
        <taxon>Magnoliopsida</taxon>
        <taxon>eudicotyledons</taxon>
        <taxon>Gunneridae</taxon>
        <taxon>Pentapetalae</taxon>
        <taxon>asterids</taxon>
        <taxon>campanulids</taxon>
        <taxon>Apiales</taxon>
        <taxon>Apiaceae</taxon>
        <taxon>Apioideae</taxon>
        <taxon>apioid superclade</taxon>
        <taxon>Tordylieae</taxon>
        <taxon>Tordyliinae</taxon>
        <taxon>Heracleum</taxon>
    </lineage>
</organism>
<dbReference type="GO" id="GO:0005506">
    <property type="term" value="F:iron ion binding"/>
    <property type="evidence" value="ECO:0007669"/>
    <property type="project" value="InterPro"/>
</dbReference>
<reference evidence="14" key="1">
    <citation type="submission" date="2023-02" db="EMBL/GenBank/DDBJ databases">
        <title>Genome of toxic invasive species Heracleum sosnowskyi carries increased number of genes despite the absence of recent whole-genome duplications.</title>
        <authorList>
            <person name="Schelkunov M."/>
            <person name="Shtratnikova V."/>
            <person name="Makarenko M."/>
            <person name="Klepikova A."/>
            <person name="Omelchenko D."/>
            <person name="Novikova G."/>
            <person name="Obukhova E."/>
            <person name="Bogdanov V."/>
            <person name="Penin A."/>
            <person name="Logacheva M."/>
        </authorList>
    </citation>
    <scope>NUCLEOTIDE SEQUENCE</scope>
    <source>
        <strain evidence="14">Hsosn_3</strain>
        <tissue evidence="14">Leaf</tissue>
    </source>
</reference>
<keyword evidence="6 13" id="KW-1133">Transmembrane helix</keyword>
<comment type="cofactor">
    <cofactor evidence="11">
        <name>heme</name>
        <dbReference type="ChEBI" id="CHEBI:30413"/>
    </cofactor>
</comment>
<sequence>MDLIYMCFGVFFAIGGFSIFSIFGWRIFNWVWLRPRKLEKILRKQGFKGNPYKIFFGDIRELVKMLAEAKSKPIGLADDILPRVVPGDVHTVGKHGKNSFVWLGPRPLVYVMDPDSIKEVLNKSNQFLKVKGGNPLTKLLATGLVFYEGEKWAKHRKIINPAFHVDRLKNMLPAMYLSCNDIMNEWEKMVSADGQCEVDVYHYLENLTSDVISRTSFGSSYEEGRKIFQLQREQSALIIKASQSIYIPGMSLLPTKRNKRMKEIAKEVKVIVRSIIDKRLREIEGGGTNQGDLLGQETTSNTLVWAMILLGQHQDWQKRAREEVLQTFGNNKPDLDGLNRLKVVNMILLEALRLYPPVAAVGRSINEETKLGDATLPKGVILQIPVLLLHHDIQLWGDDAKQFNPGRFSEGVVKVTKGKASYLPFGWGPRICIGQNFAMLEAKMAMAMILQRFSFVLSPAYTHAPHTIITLQPQHGAHLILQSVQS</sequence>
<evidence type="ECO:0000256" key="8">
    <source>
        <dbReference type="ARBA" id="ARBA00023004"/>
    </source>
</evidence>
<evidence type="ECO:0000313" key="15">
    <source>
        <dbReference type="Proteomes" id="UP001237642"/>
    </source>
</evidence>
<dbReference type="PANTHER" id="PTHR24282">
    <property type="entry name" value="CYTOCHROME P450 FAMILY MEMBER"/>
    <property type="match status" value="1"/>
</dbReference>
<dbReference type="GO" id="GO:0009805">
    <property type="term" value="P:coumarin biosynthetic process"/>
    <property type="evidence" value="ECO:0007669"/>
    <property type="project" value="UniProtKB-ARBA"/>
</dbReference>
<proteinExistence type="inferred from homology"/>
<evidence type="ECO:0000256" key="12">
    <source>
        <dbReference type="RuleBase" id="RU000461"/>
    </source>
</evidence>
<dbReference type="GO" id="GO:0016705">
    <property type="term" value="F:oxidoreductase activity, acting on paired donors, with incorporation or reduction of molecular oxygen"/>
    <property type="evidence" value="ECO:0007669"/>
    <property type="project" value="InterPro"/>
</dbReference>
<dbReference type="Pfam" id="PF00067">
    <property type="entry name" value="p450"/>
    <property type="match status" value="2"/>
</dbReference>
<protein>
    <submittedName>
        <fullName evidence="14">Cytochrome P450, family 72, subfamily A, polypeptide 8</fullName>
    </submittedName>
</protein>
<evidence type="ECO:0000256" key="3">
    <source>
        <dbReference type="ARBA" id="ARBA00022617"/>
    </source>
</evidence>
<keyword evidence="7 12" id="KW-0560">Oxidoreductase</keyword>
<accession>A0AAD8JHZ4</accession>
<dbReference type="PANTHER" id="PTHR24282:SF255">
    <property type="entry name" value="CYTOCHROME P450 72A11-RELATED"/>
    <property type="match status" value="1"/>
</dbReference>
<dbReference type="InterPro" id="IPR050665">
    <property type="entry name" value="Cytochrome_P450_Monooxygen"/>
</dbReference>
<dbReference type="InterPro" id="IPR017972">
    <property type="entry name" value="Cyt_P450_CS"/>
</dbReference>
<evidence type="ECO:0000313" key="14">
    <source>
        <dbReference type="EMBL" id="KAK1404870.1"/>
    </source>
</evidence>
<dbReference type="PROSITE" id="PS00086">
    <property type="entry name" value="CYTOCHROME_P450"/>
    <property type="match status" value="1"/>
</dbReference>
<gene>
    <name evidence="14" type="ORF">POM88_004475</name>
</gene>
<comment type="caution">
    <text evidence="14">The sequence shown here is derived from an EMBL/GenBank/DDBJ whole genome shotgun (WGS) entry which is preliminary data.</text>
</comment>
<dbReference type="Proteomes" id="UP001237642">
    <property type="component" value="Unassembled WGS sequence"/>
</dbReference>
<keyword evidence="5 11" id="KW-0479">Metal-binding</keyword>
<reference evidence="14" key="2">
    <citation type="submission" date="2023-05" db="EMBL/GenBank/DDBJ databases">
        <authorList>
            <person name="Schelkunov M.I."/>
        </authorList>
    </citation>
    <scope>NUCLEOTIDE SEQUENCE</scope>
    <source>
        <strain evidence="14">Hsosn_3</strain>
        <tissue evidence="14">Leaf</tissue>
    </source>
</reference>
<evidence type="ECO:0000256" key="10">
    <source>
        <dbReference type="ARBA" id="ARBA00023136"/>
    </source>
</evidence>
<dbReference type="Gene3D" id="1.10.630.10">
    <property type="entry name" value="Cytochrome P450"/>
    <property type="match status" value="2"/>
</dbReference>
<dbReference type="AlphaFoldDB" id="A0AAD8JHZ4"/>
<evidence type="ECO:0000256" key="4">
    <source>
        <dbReference type="ARBA" id="ARBA00022692"/>
    </source>
</evidence>
<keyword evidence="8 11" id="KW-0408">Iron</keyword>
<evidence type="ECO:0000256" key="7">
    <source>
        <dbReference type="ARBA" id="ARBA00023002"/>
    </source>
</evidence>
<evidence type="ECO:0000256" key="1">
    <source>
        <dbReference type="ARBA" id="ARBA00004370"/>
    </source>
</evidence>
<dbReference type="SUPFAM" id="SSF48264">
    <property type="entry name" value="Cytochrome P450"/>
    <property type="match status" value="1"/>
</dbReference>
<dbReference type="GO" id="GO:0004497">
    <property type="term" value="F:monooxygenase activity"/>
    <property type="evidence" value="ECO:0007669"/>
    <property type="project" value="UniProtKB-KW"/>
</dbReference>
<keyword evidence="3 11" id="KW-0349">Heme</keyword>
<feature type="transmembrane region" description="Helical" evidence="13">
    <location>
        <begin position="6"/>
        <end position="28"/>
    </location>
</feature>
<feature type="binding site" description="axial binding residue" evidence="11">
    <location>
        <position position="432"/>
    </location>
    <ligand>
        <name>heme</name>
        <dbReference type="ChEBI" id="CHEBI:30413"/>
    </ligand>
    <ligandPart>
        <name>Fe</name>
        <dbReference type="ChEBI" id="CHEBI:18248"/>
    </ligandPart>
</feature>
<dbReference type="InterPro" id="IPR002401">
    <property type="entry name" value="Cyt_P450_E_grp-I"/>
</dbReference>
<evidence type="ECO:0000256" key="11">
    <source>
        <dbReference type="PIRSR" id="PIRSR602401-1"/>
    </source>
</evidence>
<evidence type="ECO:0000256" key="6">
    <source>
        <dbReference type="ARBA" id="ARBA00022989"/>
    </source>
</evidence>
<dbReference type="PRINTS" id="PR00385">
    <property type="entry name" value="P450"/>
</dbReference>
<dbReference type="InterPro" id="IPR036396">
    <property type="entry name" value="Cyt_P450_sf"/>
</dbReference>
<keyword evidence="9 12" id="KW-0503">Monooxygenase</keyword>
<keyword evidence="4 13" id="KW-0812">Transmembrane</keyword>
<keyword evidence="10 13" id="KW-0472">Membrane</keyword>
<evidence type="ECO:0000256" key="9">
    <source>
        <dbReference type="ARBA" id="ARBA00023033"/>
    </source>
</evidence>